<accession>A0A0J8RJA8</accession>
<dbReference type="STRING" id="396776.A0A0J8RJA8"/>
<dbReference type="OrthoDB" id="1414216at2759"/>
<evidence type="ECO:0000313" key="3">
    <source>
        <dbReference type="Proteomes" id="UP000054563"/>
    </source>
</evidence>
<name>A0A0J8RJA8_COCIT</name>
<sequence length="132" mass="14760">MRDAYNIFLNELGPEDRNTKEAESWLEQLTQNAVYIAKHAKDIQARRRRLANLPTRLGTKPQPQVGQTTSEMANAAEARGNASLDPRSIDELLKFIEGGESSAPRTKQKKRAAARNPKLRAINCEAIFLSTL</sequence>
<dbReference type="Proteomes" id="UP000054563">
    <property type="component" value="Unassembled WGS sequence"/>
</dbReference>
<protein>
    <submittedName>
        <fullName evidence="2">Uncharacterized protein</fullName>
    </submittedName>
</protein>
<organism evidence="2 3">
    <name type="scientific">Coccidioides immitis H538.4</name>
    <dbReference type="NCBI Taxonomy" id="396776"/>
    <lineage>
        <taxon>Eukaryota</taxon>
        <taxon>Fungi</taxon>
        <taxon>Dikarya</taxon>
        <taxon>Ascomycota</taxon>
        <taxon>Pezizomycotina</taxon>
        <taxon>Eurotiomycetes</taxon>
        <taxon>Eurotiomycetidae</taxon>
        <taxon>Onygenales</taxon>
        <taxon>Onygenaceae</taxon>
        <taxon>Coccidioides</taxon>
    </lineage>
</organism>
<evidence type="ECO:0000313" key="2">
    <source>
        <dbReference type="EMBL" id="KMU85195.1"/>
    </source>
</evidence>
<feature type="region of interest" description="Disordered" evidence="1">
    <location>
        <begin position="47"/>
        <end position="85"/>
    </location>
</feature>
<evidence type="ECO:0000256" key="1">
    <source>
        <dbReference type="SAM" id="MobiDB-lite"/>
    </source>
</evidence>
<dbReference type="VEuPathDB" id="FungiDB:CIHG_02978"/>
<proteinExistence type="predicted"/>
<reference evidence="3" key="1">
    <citation type="journal article" date="2010" name="Genome Res.">
        <title>Population genomic sequencing of Coccidioides fungi reveals recent hybridization and transposon control.</title>
        <authorList>
            <person name="Neafsey D.E."/>
            <person name="Barker B.M."/>
            <person name="Sharpton T.J."/>
            <person name="Stajich J.E."/>
            <person name="Park D.J."/>
            <person name="Whiston E."/>
            <person name="Hung C.-Y."/>
            <person name="McMahan C."/>
            <person name="White J."/>
            <person name="Sykes S."/>
            <person name="Heiman D."/>
            <person name="Young S."/>
            <person name="Zeng Q."/>
            <person name="Abouelleil A."/>
            <person name="Aftuck L."/>
            <person name="Bessette D."/>
            <person name="Brown A."/>
            <person name="FitzGerald M."/>
            <person name="Lui A."/>
            <person name="Macdonald J.P."/>
            <person name="Priest M."/>
            <person name="Orbach M.J."/>
            <person name="Galgiani J.N."/>
            <person name="Kirkland T.N."/>
            <person name="Cole G.T."/>
            <person name="Birren B.W."/>
            <person name="Henn M.R."/>
            <person name="Taylor J.W."/>
            <person name="Rounsley S.D."/>
        </authorList>
    </citation>
    <scope>NUCLEOTIDE SEQUENCE [LARGE SCALE GENOMIC DNA]</scope>
    <source>
        <strain evidence="3">H538.4</strain>
    </source>
</reference>
<gene>
    <name evidence="2" type="ORF">CIHG_02978</name>
</gene>
<dbReference type="EMBL" id="DS016987">
    <property type="protein sequence ID" value="KMU85195.1"/>
    <property type="molecule type" value="Genomic_DNA"/>
</dbReference>
<feature type="compositionally biased region" description="Polar residues" evidence="1">
    <location>
        <begin position="61"/>
        <end position="72"/>
    </location>
</feature>
<dbReference type="AlphaFoldDB" id="A0A0J8RJA8"/>